<dbReference type="AlphaFoldDB" id="A0A834NA72"/>
<keyword evidence="2" id="KW-1185">Reference proteome</keyword>
<sequence length="102" mass="11106">MPSLKDACRRNQHFLAYGVTEVIGFGFDDLASLLGSDLLGSEGEFMGVRALNGNYGSRKVVSLGHNFVDSQENVAAICPWARPRRKGPFAIIWGAGCRMQTT</sequence>
<dbReference type="Proteomes" id="UP000614350">
    <property type="component" value="Unassembled WGS sequence"/>
</dbReference>
<dbReference type="EMBL" id="JACSEA010000005">
    <property type="protein sequence ID" value="KAF7400684.1"/>
    <property type="molecule type" value="Genomic_DNA"/>
</dbReference>
<gene>
    <name evidence="1" type="ORF">HZH66_005868</name>
</gene>
<proteinExistence type="predicted"/>
<accession>A0A834NA72</accession>
<name>A0A834NA72_VESVU</name>
<protein>
    <submittedName>
        <fullName evidence="1">Uncharacterized protein</fullName>
    </submittedName>
</protein>
<evidence type="ECO:0000313" key="2">
    <source>
        <dbReference type="Proteomes" id="UP000614350"/>
    </source>
</evidence>
<reference evidence="1" key="1">
    <citation type="journal article" date="2020" name="G3 (Bethesda)">
        <title>High-Quality Assemblies for Three Invasive Social Wasps from the &lt;i&gt;Vespula&lt;/i&gt; Genus.</title>
        <authorList>
            <person name="Harrop T.W.R."/>
            <person name="Guhlin J."/>
            <person name="McLaughlin G.M."/>
            <person name="Permina E."/>
            <person name="Stockwell P."/>
            <person name="Gilligan J."/>
            <person name="Le Lec M.F."/>
            <person name="Gruber M.A.M."/>
            <person name="Quinn O."/>
            <person name="Lovegrove M."/>
            <person name="Duncan E.J."/>
            <person name="Remnant E.J."/>
            <person name="Van Eeckhoven J."/>
            <person name="Graham B."/>
            <person name="Knapp R.A."/>
            <person name="Langford K.W."/>
            <person name="Kronenberg Z."/>
            <person name="Press M.O."/>
            <person name="Eacker S.M."/>
            <person name="Wilson-Rankin E.E."/>
            <person name="Purcell J."/>
            <person name="Lester P.J."/>
            <person name="Dearden P.K."/>
        </authorList>
    </citation>
    <scope>NUCLEOTIDE SEQUENCE</scope>
    <source>
        <strain evidence="1">Marl-1</strain>
    </source>
</reference>
<organism evidence="1 2">
    <name type="scientific">Vespula vulgaris</name>
    <name type="common">Yellow jacket</name>
    <name type="synonym">Wasp</name>
    <dbReference type="NCBI Taxonomy" id="7454"/>
    <lineage>
        <taxon>Eukaryota</taxon>
        <taxon>Metazoa</taxon>
        <taxon>Ecdysozoa</taxon>
        <taxon>Arthropoda</taxon>
        <taxon>Hexapoda</taxon>
        <taxon>Insecta</taxon>
        <taxon>Pterygota</taxon>
        <taxon>Neoptera</taxon>
        <taxon>Endopterygota</taxon>
        <taxon>Hymenoptera</taxon>
        <taxon>Apocrita</taxon>
        <taxon>Aculeata</taxon>
        <taxon>Vespoidea</taxon>
        <taxon>Vespidae</taxon>
        <taxon>Vespinae</taxon>
        <taxon>Vespula</taxon>
    </lineage>
</organism>
<evidence type="ECO:0000313" key="1">
    <source>
        <dbReference type="EMBL" id="KAF7400684.1"/>
    </source>
</evidence>
<comment type="caution">
    <text evidence="1">The sequence shown here is derived from an EMBL/GenBank/DDBJ whole genome shotgun (WGS) entry which is preliminary data.</text>
</comment>